<dbReference type="Proteomes" id="UP000243904">
    <property type="component" value="Chromosome I"/>
</dbReference>
<keyword evidence="1" id="KW-0472">Membrane</keyword>
<dbReference type="RefSeq" id="WP_146689100.1">
    <property type="nucleotide sequence ID" value="NZ_LT629750.1"/>
</dbReference>
<protein>
    <recommendedName>
        <fullName evidence="2">GYF domain-containing protein</fullName>
    </recommendedName>
</protein>
<keyword evidence="1" id="KW-0812">Transmembrane</keyword>
<feature type="domain" description="GYF" evidence="2">
    <location>
        <begin position="11"/>
        <end position="56"/>
    </location>
</feature>
<gene>
    <name evidence="3" type="ORF">SAMN05444158_4857</name>
</gene>
<dbReference type="AlphaFoldDB" id="A0A1H1YK27"/>
<sequence length="187" mass="20808">MTDSTTSDEAWFYAQGGQRKGPIPSDKLRELLAAQTIDGDTPIWRKGLADWQPLHTTEIGAELKDTPPAIAANQVNNGLVWTLAVAPIAYVLVDIAILGYQFNHPYEDYAFLSSLSWLIPLLVNGGLCLLDEQQLKRAGYSSGWMTFFALLLAPVYLFVRAQRLRQTPTYGFVWIGSFIASIILRAM</sequence>
<accession>A0A1H1YK27</accession>
<evidence type="ECO:0000313" key="3">
    <source>
        <dbReference type="EMBL" id="SDT21773.1"/>
    </source>
</evidence>
<keyword evidence="4" id="KW-1185">Reference proteome</keyword>
<feature type="transmembrane region" description="Helical" evidence="1">
    <location>
        <begin position="109"/>
        <end position="130"/>
    </location>
</feature>
<feature type="transmembrane region" description="Helical" evidence="1">
    <location>
        <begin position="142"/>
        <end position="161"/>
    </location>
</feature>
<reference evidence="4" key="1">
    <citation type="submission" date="2016-10" db="EMBL/GenBank/DDBJ databases">
        <authorList>
            <person name="Varghese N."/>
            <person name="Submissions S."/>
        </authorList>
    </citation>
    <scope>NUCLEOTIDE SEQUENCE [LARGE SCALE GENOMIC DNA]</scope>
    <source>
        <strain evidence="4">GAS369</strain>
    </source>
</reference>
<keyword evidence="1" id="KW-1133">Transmembrane helix</keyword>
<dbReference type="InterPro" id="IPR025640">
    <property type="entry name" value="GYF_2"/>
</dbReference>
<organism evidence="3 4">
    <name type="scientific">Bradyrhizobium canariense</name>
    <dbReference type="NCBI Taxonomy" id="255045"/>
    <lineage>
        <taxon>Bacteria</taxon>
        <taxon>Pseudomonadati</taxon>
        <taxon>Pseudomonadota</taxon>
        <taxon>Alphaproteobacteria</taxon>
        <taxon>Hyphomicrobiales</taxon>
        <taxon>Nitrobacteraceae</taxon>
        <taxon>Bradyrhizobium</taxon>
    </lineage>
</organism>
<evidence type="ECO:0000313" key="4">
    <source>
        <dbReference type="Proteomes" id="UP000243904"/>
    </source>
</evidence>
<evidence type="ECO:0000256" key="1">
    <source>
        <dbReference type="SAM" id="Phobius"/>
    </source>
</evidence>
<dbReference type="EMBL" id="LT629750">
    <property type="protein sequence ID" value="SDT21773.1"/>
    <property type="molecule type" value="Genomic_DNA"/>
</dbReference>
<dbReference type="Pfam" id="PF14237">
    <property type="entry name" value="GYF_2"/>
    <property type="match status" value="1"/>
</dbReference>
<name>A0A1H1YK27_9BRAD</name>
<evidence type="ECO:0000259" key="2">
    <source>
        <dbReference type="Pfam" id="PF14237"/>
    </source>
</evidence>
<feature type="transmembrane region" description="Helical" evidence="1">
    <location>
        <begin position="167"/>
        <end position="186"/>
    </location>
</feature>
<proteinExistence type="predicted"/>
<feature type="transmembrane region" description="Helical" evidence="1">
    <location>
        <begin position="79"/>
        <end position="103"/>
    </location>
</feature>